<evidence type="ECO:0008006" key="3">
    <source>
        <dbReference type="Google" id="ProtNLM"/>
    </source>
</evidence>
<name>A0A517NLJ2_9BACT</name>
<sequence length="110" mass="10910">MTENLYNANEAEIPAPSASLKSGDVIVHAVLGSCVVQGLRTPTAIGQPLSVRHSKGPTVRIASASATTFAANAAVNYDAGLAVTSGGVVAGKALIAKTSGMLHVDVVVGA</sequence>
<dbReference type="AlphaFoldDB" id="A0A517NLJ2"/>
<keyword evidence="2" id="KW-1185">Reference proteome</keyword>
<gene>
    <name evidence="1" type="ORF">K227x_64310</name>
</gene>
<reference evidence="1 2" key="1">
    <citation type="submission" date="2019-02" db="EMBL/GenBank/DDBJ databases">
        <title>Deep-cultivation of Planctomycetes and their phenomic and genomic characterization uncovers novel biology.</title>
        <authorList>
            <person name="Wiegand S."/>
            <person name="Jogler M."/>
            <person name="Boedeker C."/>
            <person name="Pinto D."/>
            <person name="Vollmers J."/>
            <person name="Rivas-Marin E."/>
            <person name="Kohn T."/>
            <person name="Peeters S.H."/>
            <person name="Heuer A."/>
            <person name="Rast P."/>
            <person name="Oberbeckmann S."/>
            <person name="Bunk B."/>
            <person name="Jeske O."/>
            <person name="Meyerdierks A."/>
            <person name="Storesund J.E."/>
            <person name="Kallscheuer N."/>
            <person name="Luecker S."/>
            <person name="Lage O.M."/>
            <person name="Pohl T."/>
            <person name="Merkel B.J."/>
            <person name="Hornburger P."/>
            <person name="Mueller R.-W."/>
            <person name="Bruemmer F."/>
            <person name="Labrenz M."/>
            <person name="Spormann A.M."/>
            <person name="Op den Camp H."/>
            <person name="Overmann J."/>
            <person name="Amann R."/>
            <person name="Jetten M.S.M."/>
            <person name="Mascher T."/>
            <person name="Medema M.H."/>
            <person name="Devos D.P."/>
            <person name="Kaster A.-K."/>
            <person name="Ovreas L."/>
            <person name="Rohde M."/>
            <person name="Galperin M.Y."/>
            <person name="Jogler C."/>
        </authorList>
    </citation>
    <scope>NUCLEOTIDE SEQUENCE [LARGE SCALE GENOMIC DNA]</scope>
    <source>
        <strain evidence="1 2">K22_7</strain>
    </source>
</reference>
<dbReference type="RefSeq" id="WP_145176768.1">
    <property type="nucleotide sequence ID" value="NZ_CP036525.1"/>
</dbReference>
<dbReference type="OrthoDB" id="9923234at2"/>
<dbReference type="Proteomes" id="UP000318538">
    <property type="component" value="Chromosome"/>
</dbReference>
<dbReference type="EMBL" id="CP036525">
    <property type="protein sequence ID" value="QDT08001.1"/>
    <property type="molecule type" value="Genomic_DNA"/>
</dbReference>
<protein>
    <recommendedName>
        <fullName evidence="3">DUF2190 family protein</fullName>
    </recommendedName>
</protein>
<evidence type="ECO:0000313" key="1">
    <source>
        <dbReference type="EMBL" id="QDT08001.1"/>
    </source>
</evidence>
<evidence type="ECO:0000313" key="2">
    <source>
        <dbReference type="Proteomes" id="UP000318538"/>
    </source>
</evidence>
<proteinExistence type="predicted"/>
<accession>A0A517NLJ2</accession>
<dbReference type="KEGG" id="rlc:K227x_64310"/>
<organism evidence="1 2">
    <name type="scientific">Rubripirellula lacrimiformis</name>
    <dbReference type="NCBI Taxonomy" id="1930273"/>
    <lineage>
        <taxon>Bacteria</taxon>
        <taxon>Pseudomonadati</taxon>
        <taxon>Planctomycetota</taxon>
        <taxon>Planctomycetia</taxon>
        <taxon>Pirellulales</taxon>
        <taxon>Pirellulaceae</taxon>
        <taxon>Rubripirellula</taxon>
    </lineage>
</organism>